<evidence type="ECO:0000256" key="3">
    <source>
        <dbReference type="ARBA" id="ARBA00022448"/>
    </source>
</evidence>
<feature type="transmembrane region" description="Helical" evidence="9">
    <location>
        <begin position="877"/>
        <end position="895"/>
    </location>
</feature>
<feature type="transmembrane region" description="Helical" evidence="9">
    <location>
        <begin position="531"/>
        <end position="552"/>
    </location>
</feature>
<dbReference type="Pfam" id="PF00873">
    <property type="entry name" value="ACR_tran"/>
    <property type="match status" value="1"/>
</dbReference>
<feature type="domain" description="SSD" evidence="10">
    <location>
        <begin position="368"/>
        <end position="498"/>
    </location>
</feature>
<keyword evidence="3 9" id="KW-0813">Transport</keyword>
<evidence type="ECO:0000313" key="11">
    <source>
        <dbReference type="EMBL" id="MCP8937656.1"/>
    </source>
</evidence>
<dbReference type="Gene3D" id="3.30.2090.10">
    <property type="entry name" value="Multidrug efflux transporter AcrB TolC docking domain, DN and DC subdomains"/>
    <property type="match status" value="2"/>
</dbReference>
<dbReference type="InterPro" id="IPR000731">
    <property type="entry name" value="SSD"/>
</dbReference>
<dbReference type="NCBIfam" id="TIGR00915">
    <property type="entry name" value="2A0602"/>
    <property type="match status" value="1"/>
</dbReference>
<dbReference type="InterPro" id="IPR004764">
    <property type="entry name" value="MdtF-like"/>
</dbReference>
<feature type="transmembrane region" description="Helical" evidence="9">
    <location>
        <begin position="928"/>
        <end position="953"/>
    </location>
</feature>
<dbReference type="InterPro" id="IPR027463">
    <property type="entry name" value="AcrB_DN_DC_subdom"/>
</dbReference>
<keyword evidence="6 9" id="KW-0812">Transmembrane</keyword>
<dbReference type="Gene3D" id="3.30.70.1440">
    <property type="entry name" value="Multidrug efflux transporter AcrB pore domain"/>
    <property type="match status" value="1"/>
</dbReference>
<dbReference type="PANTHER" id="PTHR32063">
    <property type="match status" value="1"/>
</dbReference>
<feature type="transmembrane region" description="Helical" evidence="9">
    <location>
        <begin position="476"/>
        <end position="500"/>
    </location>
</feature>
<evidence type="ECO:0000256" key="7">
    <source>
        <dbReference type="ARBA" id="ARBA00022989"/>
    </source>
</evidence>
<dbReference type="PRINTS" id="PR00702">
    <property type="entry name" value="ACRIFLAVINRP"/>
</dbReference>
<feature type="transmembrane region" description="Helical" evidence="9">
    <location>
        <begin position="342"/>
        <end position="361"/>
    </location>
</feature>
<comment type="caution">
    <text evidence="11">The sequence shown here is derived from an EMBL/GenBank/DDBJ whole genome shotgun (WGS) entry which is preliminary data.</text>
</comment>
<feature type="transmembrane region" description="Helical" evidence="9">
    <location>
        <begin position="902"/>
        <end position="922"/>
    </location>
</feature>
<feature type="transmembrane region" description="Helical" evidence="9">
    <location>
        <begin position="445"/>
        <end position="470"/>
    </location>
</feature>
<keyword evidence="5 9" id="KW-0997">Cell inner membrane</keyword>
<organism evidence="11 12">
    <name type="scientific">Alsobacter ponti</name>
    <dbReference type="NCBI Taxonomy" id="2962936"/>
    <lineage>
        <taxon>Bacteria</taxon>
        <taxon>Pseudomonadati</taxon>
        <taxon>Pseudomonadota</taxon>
        <taxon>Alphaproteobacteria</taxon>
        <taxon>Hyphomicrobiales</taxon>
        <taxon>Alsobacteraceae</taxon>
        <taxon>Alsobacter</taxon>
    </lineage>
</organism>
<dbReference type="Proteomes" id="UP001205890">
    <property type="component" value="Unassembled WGS sequence"/>
</dbReference>
<evidence type="ECO:0000256" key="6">
    <source>
        <dbReference type="ARBA" id="ARBA00022692"/>
    </source>
</evidence>
<dbReference type="RefSeq" id="WP_254738842.1">
    <property type="nucleotide sequence ID" value="NZ_JANCLU010000003.1"/>
</dbReference>
<gene>
    <name evidence="11" type="ORF">NK718_03955</name>
</gene>
<keyword evidence="4" id="KW-1003">Cell membrane</keyword>
<dbReference type="SUPFAM" id="SSF82693">
    <property type="entry name" value="Multidrug efflux transporter AcrB pore domain, PN1, PN2, PC1 and PC2 subdomains"/>
    <property type="match status" value="3"/>
</dbReference>
<dbReference type="Gene3D" id="3.30.70.1320">
    <property type="entry name" value="Multidrug efflux transporter AcrB pore domain like"/>
    <property type="match status" value="1"/>
</dbReference>
<comment type="similarity">
    <text evidence="2 9">Belongs to the resistance-nodulation-cell division (RND) (TC 2.A.6) family.</text>
</comment>
<dbReference type="NCBIfam" id="NF000282">
    <property type="entry name" value="RND_permease_1"/>
    <property type="match status" value="1"/>
</dbReference>
<comment type="subcellular location">
    <subcellularLocation>
        <location evidence="1 9">Cell inner membrane</location>
        <topology evidence="1 9">Multi-pass membrane protein</topology>
    </subcellularLocation>
</comment>
<sequence length="1059" mass="111566">MISAVFVDRPRMAFVISIVITIAGLLAITRIPVAQFPDIVPPQVSVKASYQGASAAVVEQTVAQLIESQVNGVDKMLYMKSTSGNDGSYSLSVSFAVGSDPDMNAVNVLNRVQLALPKLPQEVQRVGVTVAKASSALLQIAVLYSPKRSYDGLFLSNYVTINMLDTLARVPGVGSVSLFGPLDYAMRVDLNIERLTALGLTPSDVIKAVQSQNVQAAAGRIGAAPLTGDTQFQLTITTLGRLTSPEEFGAIIVRANPDGSTVRVRDVARIEVGAKNQDSLSFLDGQPGSAIGIYQAPGANAVAVAEGIDKALAEMKQRFPADLDVRTMYDTTVFVKSTIEEVVHTLIEAFVLVAIVVFIFLGSARATLVPIIAVPVSLIGTFAVMLALGFSANTVSLLALVLAIGIVVDDAIVVVENVERVLHDHPELSPAEATKRAMAEITGPIIAITLVLLSVFVPTAFIPGITGMLYQQFAVAVSVSMLISAINALSLSPALCSLLLKHGTKPNRIIQRVQGGIDKARDGYVRGCGLLVRRVGVTVALLVLSLAAAFWLGRLTPTGFLPDEDQGAFFTELQLPAGASVNRTREVAAEVTNVLREDPSVREVLAVPGYSMIDGLVLSNRAFFVVSLKSFEERKEEAGRNGLASTAQAIIARAQGRLNALSAGIAFAFNLPPIIGLGTGSGFEFQLLDRQGASIDALAQVSRGLTIAANQNADLASVRSSFAVNTPQLRLDLDRERLQVLGVNVSDVFAALQATLGGYYINDFNQFGRTWSVMLQARPEDRMAADDIYRVNVRNAKGDMVPLRAVASARLEVATASLTRYNNLRSTTINGEPASGVASGTALAAMEQVADATLPAGFGYAWTGTALQEKEAAGKTGFIFALSILFAYLFLVALYESWTLPVGVMLSVGVAVAGAMGALLLLGLPNNLYAQIGLVVLVALAAKNAILIFEFAMEARAQGKPIKDAALEAAHLRFRAVMMTSFAFILGLVPLVIAAGAGAASRRAVGTAVFGGMLAAAVLGIFLIPALYRIAQELREKAHALFGGPAGAPAPGPDAPPPH</sequence>
<dbReference type="PROSITE" id="PS50156">
    <property type="entry name" value="SSD"/>
    <property type="match status" value="1"/>
</dbReference>
<keyword evidence="7 9" id="KW-1133">Transmembrane helix</keyword>
<evidence type="ECO:0000256" key="5">
    <source>
        <dbReference type="ARBA" id="ARBA00022519"/>
    </source>
</evidence>
<dbReference type="EMBL" id="JANCLU010000003">
    <property type="protein sequence ID" value="MCP8937656.1"/>
    <property type="molecule type" value="Genomic_DNA"/>
</dbReference>
<evidence type="ECO:0000256" key="2">
    <source>
        <dbReference type="ARBA" id="ARBA00010942"/>
    </source>
</evidence>
<protein>
    <recommendedName>
        <fullName evidence="9">Efflux pump membrane transporter</fullName>
    </recommendedName>
</protein>
<dbReference type="SUPFAM" id="SSF82866">
    <property type="entry name" value="Multidrug efflux transporter AcrB transmembrane domain"/>
    <property type="match status" value="2"/>
</dbReference>
<dbReference type="SUPFAM" id="SSF82714">
    <property type="entry name" value="Multidrug efflux transporter AcrB TolC docking domain, DN and DC subdomains"/>
    <property type="match status" value="2"/>
</dbReference>
<accession>A0ABT1L9M3</accession>
<dbReference type="InterPro" id="IPR001036">
    <property type="entry name" value="Acrflvin-R"/>
</dbReference>
<feature type="transmembrane region" description="Helical" evidence="9">
    <location>
        <begin position="396"/>
        <end position="415"/>
    </location>
</feature>
<evidence type="ECO:0000313" key="12">
    <source>
        <dbReference type="Proteomes" id="UP001205890"/>
    </source>
</evidence>
<feature type="transmembrane region" description="Helical" evidence="9">
    <location>
        <begin position="1004"/>
        <end position="1028"/>
    </location>
</feature>
<proteinExistence type="inferred from homology"/>
<feature type="transmembrane region" description="Helical" evidence="9">
    <location>
        <begin position="12"/>
        <end position="33"/>
    </location>
</feature>
<feature type="transmembrane region" description="Helical" evidence="9">
    <location>
        <begin position="974"/>
        <end position="998"/>
    </location>
</feature>
<evidence type="ECO:0000256" key="8">
    <source>
        <dbReference type="ARBA" id="ARBA00023136"/>
    </source>
</evidence>
<evidence type="ECO:0000259" key="10">
    <source>
        <dbReference type="PROSITE" id="PS50156"/>
    </source>
</evidence>
<dbReference type="Gene3D" id="3.30.70.1430">
    <property type="entry name" value="Multidrug efflux transporter AcrB pore domain"/>
    <property type="match status" value="2"/>
</dbReference>
<keyword evidence="12" id="KW-1185">Reference proteome</keyword>
<evidence type="ECO:0000256" key="4">
    <source>
        <dbReference type="ARBA" id="ARBA00022475"/>
    </source>
</evidence>
<dbReference type="PANTHER" id="PTHR32063:SF76">
    <property type="entry name" value="EFFLUX PUMP MEMBRANE TRANSPORTER"/>
    <property type="match status" value="1"/>
</dbReference>
<evidence type="ECO:0000256" key="9">
    <source>
        <dbReference type="RuleBase" id="RU364070"/>
    </source>
</evidence>
<dbReference type="Gene3D" id="1.20.1640.10">
    <property type="entry name" value="Multidrug efflux transporter AcrB transmembrane domain"/>
    <property type="match status" value="2"/>
</dbReference>
<keyword evidence="8 9" id="KW-0472">Membrane</keyword>
<reference evidence="11 12" key="1">
    <citation type="submission" date="2022-07" db="EMBL/GenBank/DDBJ databases">
        <authorList>
            <person name="Li W.-J."/>
            <person name="Deng Q.-Q."/>
        </authorList>
    </citation>
    <scope>NUCLEOTIDE SEQUENCE [LARGE SCALE GENOMIC DNA]</scope>
    <source>
        <strain evidence="11 12">SYSU M60028</strain>
    </source>
</reference>
<feature type="transmembrane region" description="Helical" evidence="9">
    <location>
        <begin position="368"/>
        <end position="390"/>
    </location>
</feature>
<evidence type="ECO:0000256" key="1">
    <source>
        <dbReference type="ARBA" id="ARBA00004429"/>
    </source>
</evidence>
<name>A0ABT1L9M3_9HYPH</name>